<evidence type="ECO:0000313" key="3">
    <source>
        <dbReference type="EMBL" id="CAB5044508.1"/>
    </source>
</evidence>
<feature type="transmembrane region" description="Helical" evidence="1">
    <location>
        <begin position="6"/>
        <end position="24"/>
    </location>
</feature>
<feature type="transmembrane region" description="Helical" evidence="1">
    <location>
        <begin position="255"/>
        <end position="276"/>
    </location>
</feature>
<dbReference type="EMBL" id="CAEZZV010000041">
    <property type="protein sequence ID" value="CAB4774647.1"/>
    <property type="molecule type" value="Genomic_DNA"/>
</dbReference>
<keyword evidence="1" id="KW-1133">Transmembrane helix</keyword>
<dbReference type="EMBL" id="CAFBQJ010000009">
    <property type="protein sequence ID" value="CAB5044508.1"/>
    <property type="molecule type" value="Genomic_DNA"/>
</dbReference>
<feature type="transmembrane region" description="Helical" evidence="1">
    <location>
        <begin position="283"/>
        <end position="300"/>
    </location>
</feature>
<feature type="transmembrane region" description="Helical" evidence="1">
    <location>
        <begin position="108"/>
        <end position="141"/>
    </location>
</feature>
<keyword evidence="1" id="KW-0472">Membrane</keyword>
<organism evidence="3">
    <name type="scientific">freshwater metagenome</name>
    <dbReference type="NCBI Taxonomy" id="449393"/>
    <lineage>
        <taxon>unclassified sequences</taxon>
        <taxon>metagenomes</taxon>
        <taxon>ecological metagenomes</taxon>
    </lineage>
</organism>
<reference evidence="3" key="1">
    <citation type="submission" date="2020-05" db="EMBL/GenBank/DDBJ databases">
        <authorList>
            <person name="Chiriac C."/>
            <person name="Salcher M."/>
            <person name="Ghai R."/>
            <person name="Kavagutti S V."/>
        </authorList>
    </citation>
    <scope>NUCLEOTIDE SEQUENCE</scope>
</reference>
<dbReference type="AlphaFoldDB" id="A0A6J7SW45"/>
<evidence type="ECO:0000256" key="1">
    <source>
        <dbReference type="SAM" id="Phobius"/>
    </source>
</evidence>
<evidence type="ECO:0000313" key="2">
    <source>
        <dbReference type="EMBL" id="CAB4774647.1"/>
    </source>
</evidence>
<proteinExistence type="predicted"/>
<sequence>MIESHNGHLSIIPAFVYICVFKIFGYDHYEVFRSLVLIVHLAISFLVADLVRRRHGWVIAAAVGMAVALMGGGSANFLWGFQLGFLSGLLFFLIALHCLQRANNSIGLLWPILTCLSVGLSVASAGTGLGSLAVILILTLCGVNRRRLWWVGVMPTIIYLVWYSQYGGTGAATYALSTIPGSVARYGAATMSGFFVVDQRWGWPMLGIVVVLMLKSLWSHKFDVSSLRFLIFVLVFWLGVSYTRGGFGGYGASRYVYVGAICAILIISDSINTSWLKHSRRTFFVKGCVILSAVLAIWGSNSTMQWRANFERKTSEHILGMLSVVEAHRASVPDETILITLLGPLLSAGDYFEAIDDVDSSPVDGLKDLSNASARIRYSADETMFSFKIASISRSTILPSDCLGVVLDNQPLLVSPGSQLEIHVNRTTGVTMARFSNLNSSRPVATQILQPGSYLISLAADDLGGSLQTKFDDPTAVKTCN</sequence>
<feature type="transmembrane region" description="Helical" evidence="1">
    <location>
        <begin position="201"/>
        <end position="218"/>
    </location>
</feature>
<feature type="transmembrane region" description="Helical" evidence="1">
    <location>
        <begin position="77"/>
        <end position="96"/>
    </location>
</feature>
<protein>
    <submittedName>
        <fullName evidence="3">Unannotated protein</fullName>
    </submittedName>
</protein>
<feature type="transmembrane region" description="Helical" evidence="1">
    <location>
        <begin position="225"/>
        <end position="243"/>
    </location>
</feature>
<feature type="transmembrane region" description="Helical" evidence="1">
    <location>
        <begin position="54"/>
        <end position="70"/>
    </location>
</feature>
<gene>
    <name evidence="2" type="ORF">UFOPK2921_00461</name>
    <name evidence="3" type="ORF">UFOPK4275_00110</name>
</gene>
<feature type="transmembrane region" description="Helical" evidence="1">
    <location>
        <begin position="31"/>
        <end position="48"/>
    </location>
</feature>
<name>A0A6J7SW45_9ZZZZ</name>
<accession>A0A6J7SW45</accession>
<keyword evidence="1" id="KW-0812">Transmembrane</keyword>